<name>M2XJM1_DOTSN</name>
<accession>M2XJM1</accession>
<reference evidence="3" key="1">
    <citation type="journal article" date="2012" name="PLoS Genet.">
        <title>The genomes of the fungal plant pathogens Cladosporium fulvum and Dothistroma septosporum reveal adaptation to different hosts and lifestyles but also signatures of common ancestry.</title>
        <authorList>
            <person name="de Wit P.J.G.M."/>
            <person name="van der Burgt A."/>
            <person name="Oekmen B."/>
            <person name="Stergiopoulos I."/>
            <person name="Abd-Elsalam K.A."/>
            <person name="Aerts A.L."/>
            <person name="Bahkali A.H."/>
            <person name="Beenen H.G."/>
            <person name="Chettri P."/>
            <person name="Cox M.P."/>
            <person name="Datema E."/>
            <person name="de Vries R.P."/>
            <person name="Dhillon B."/>
            <person name="Ganley A.R."/>
            <person name="Griffiths S.A."/>
            <person name="Guo Y."/>
            <person name="Hamelin R.C."/>
            <person name="Henrissat B."/>
            <person name="Kabir M.S."/>
            <person name="Jashni M.K."/>
            <person name="Kema G."/>
            <person name="Klaubauf S."/>
            <person name="Lapidus A."/>
            <person name="Levasseur A."/>
            <person name="Lindquist E."/>
            <person name="Mehrabi R."/>
            <person name="Ohm R.A."/>
            <person name="Owen T.J."/>
            <person name="Salamov A."/>
            <person name="Schwelm A."/>
            <person name="Schijlen E."/>
            <person name="Sun H."/>
            <person name="van den Burg H.A."/>
            <person name="van Ham R.C.H.J."/>
            <person name="Zhang S."/>
            <person name="Goodwin S.B."/>
            <person name="Grigoriev I.V."/>
            <person name="Collemare J."/>
            <person name="Bradshaw R.E."/>
        </authorList>
    </citation>
    <scope>NUCLEOTIDE SEQUENCE [LARGE SCALE GENOMIC DNA]</scope>
    <source>
        <strain evidence="3">NZE10 / CBS 128990</strain>
    </source>
</reference>
<dbReference type="OMA" id="WNSEAFP"/>
<sequence length="190" mass="21133">MLEIRHAPESVILDFDGKTPLLALFIGNMRFGHDHQESNIAGISHQVKKRIAAYSNENQQPPLTPSQRSQDPLLPPLVLCGRYADNNIYLFLPGVHGGLEDSLKELFRVRSSTEDMAKRCEAYLEILAGWNSEAFPQLKKRRRTLRDSGTGILAEGQEDLSREAELWSAGGGEIQTSMGDGTRNWVGTSL</sequence>
<organism evidence="2 3">
    <name type="scientific">Dothistroma septosporum (strain NZE10 / CBS 128990)</name>
    <name type="common">Red band needle blight fungus</name>
    <name type="synonym">Mycosphaerella pini</name>
    <dbReference type="NCBI Taxonomy" id="675120"/>
    <lineage>
        <taxon>Eukaryota</taxon>
        <taxon>Fungi</taxon>
        <taxon>Dikarya</taxon>
        <taxon>Ascomycota</taxon>
        <taxon>Pezizomycotina</taxon>
        <taxon>Dothideomycetes</taxon>
        <taxon>Dothideomycetidae</taxon>
        <taxon>Mycosphaerellales</taxon>
        <taxon>Mycosphaerellaceae</taxon>
        <taxon>Dothistroma</taxon>
    </lineage>
</organism>
<feature type="region of interest" description="Disordered" evidence="1">
    <location>
        <begin position="171"/>
        <end position="190"/>
    </location>
</feature>
<dbReference type="Proteomes" id="UP000016933">
    <property type="component" value="Unassembled WGS sequence"/>
</dbReference>
<feature type="compositionally biased region" description="Polar residues" evidence="1">
    <location>
        <begin position="174"/>
        <end position="190"/>
    </location>
</feature>
<dbReference type="AlphaFoldDB" id="M2XJM1"/>
<keyword evidence="3" id="KW-1185">Reference proteome</keyword>
<dbReference type="HOGENOM" id="CLU_1427945_0_0_1"/>
<dbReference type="EMBL" id="KB446545">
    <property type="protein sequence ID" value="EME39657.1"/>
    <property type="molecule type" value="Genomic_DNA"/>
</dbReference>
<gene>
    <name evidence="2" type="ORF">DOTSEDRAFT_38805</name>
</gene>
<proteinExistence type="predicted"/>
<reference evidence="2 3" key="2">
    <citation type="journal article" date="2012" name="PLoS Pathog.">
        <title>Diverse lifestyles and strategies of plant pathogenesis encoded in the genomes of eighteen Dothideomycetes fungi.</title>
        <authorList>
            <person name="Ohm R.A."/>
            <person name="Feau N."/>
            <person name="Henrissat B."/>
            <person name="Schoch C.L."/>
            <person name="Horwitz B.A."/>
            <person name="Barry K.W."/>
            <person name="Condon B.J."/>
            <person name="Copeland A.C."/>
            <person name="Dhillon B."/>
            <person name="Glaser F."/>
            <person name="Hesse C.N."/>
            <person name="Kosti I."/>
            <person name="LaButti K."/>
            <person name="Lindquist E.A."/>
            <person name="Lucas S."/>
            <person name="Salamov A.A."/>
            <person name="Bradshaw R.E."/>
            <person name="Ciuffetti L."/>
            <person name="Hamelin R.C."/>
            <person name="Kema G.H.J."/>
            <person name="Lawrence C."/>
            <person name="Scott J.A."/>
            <person name="Spatafora J.W."/>
            <person name="Turgeon B.G."/>
            <person name="de Wit P.J.G.M."/>
            <person name="Zhong S."/>
            <person name="Goodwin S.B."/>
            <person name="Grigoriev I.V."/>
        </authorList>
    </citation>
    <scope>NUCLEOTIDE SEQUENCE [LARGE SCALE GENOMIC DNA]</scope>
    <source>
        <strain evidence="3">NZE10 / CBS 128990</strain>
    </source>
</reference>
<evidence type="ECO:0000256" key="1">
    <source>
        <dbReference type="SAM" id="MobiDB-lite"/>
    </source>
</evidence>
<protein>
    <submittedName>
        <fullName evidence="2">Uncharacterized protein</fullName>
    </submittedName>
</protein>
<evidence type="ECO:0000313" key="2">
    <source>
        <dbReference type="EMBL" id="EME39657.1"/>
    </source>
</evidence>
<evidence type="ECO:0000313" key="3">
    <source>
        <dbReference type="Proteomes" id="UP000016933"/>
    </source>
</evidence>